<gene>
    <name evidence="1" type="ORF">AFI02nite_40400</name>
</gene>
<organism evidence="1 2">
    <name type="scientific">Aliivibrio fischeri</name>
    <name type="common">Vibrio fischeri</name>
    <dbReference type="NCBI Taxonomy" id="668"/>
    <lineage>
        <taxon>Bacteria</taxon>
        <taxon>Pseudomonadati</taxon>
        <taxon>Pseudomonadota</taxon>
        <taxon>Gammaproteobacteria</taxon>
        <taxon>Vibrionales</taxon>
        <taxon>Vibrionaceae</taxon>
        <taxon>Aliivibrio</taxon>
    </lineage>
</organism>
<dbReference type="EMBL" id="BJTZ01000054">
    <property type="protein sequence ID" value="GEK16004.1"/>
    <property type="molecule type" value="Genomic_DNA"/>
</dbReference>
<name>A0A510UN06_ALIFS</name>
<evidence type="ECO:0000313" key="1">
    <source>
        <dbReference type="EMBL" id="GEK16004.1"/>
    </source>
</evidence>
<dbReference type="AlphaFoldDB" id="A0A510UN06"/>
<evidence type="ECO:0000313" key="2">
    <source>
        <dbReference type="Proteomes" id="UP000321787"/>
    </source>
</evidence>
<comment type="caution">
    <text evidence="1">The sequence shown here is derived from an EMBL/GenBank/DDBJ whole genome shotgun (WGS) entry which is preliminary data.</text>
</comment>
<accession>A0A510UN06</accession>
<proteinExistence type="predicted"/>
<sequence length="71" mass="7686">MISTQLALDTGTIVKDSQDAYERGSLLGSSLSLNTQAKYVSSSLTIGLPIEAPSRLNADDYVVYYRVDISI</sequence>
<protein>
    <submittedName>
        <fullName evidence="1">Uncharacterized protein</fullName>
    </submittedName>
</protein>
<dbReference type="Proteomes" id="UP000321787">
    <property type="component" value="Unassembled WGS sequence"/>
</dbReference>
<reference evidence="1 2" key="1">
    <citation type="submission" date="2019-07" db="EMBL/GenBank/DDBJ databases">
        <title>Whole genome shotgun sequence of Aliivibrio fischeri NBRC 101058.</title>
        <authorList>
            <person name="Hosoyama A."/>
            <person name="Uohara A."/>
            <person name="Ohji S."/>
            <person name="Ichikawa N."/>
        </authorList>
    </citation>
    <scope>NUCLEOTIDE SEQUENCE [LARGE SCALE GENOMIC DNA]</scope>
    <source>
        <strain evidence="1 2">NBRC 101058</strain>
    </source>
</reference>